<evidence type="ECO:0000313" key="2">
    <source>
        <dbReference type="EMBL" id="ESL05100.1"/>
    </source>
</evidence>
<dbReference type="Proteomes" id="UP000031737">
    <property type="component" value="Unassembled WGS sequence"/>
</dbReference>
<sequence>MWHWTRPTGGGGWGAWRCRRLFSLFSHWCPSLSSRVMLLMTIKYRKEKKKKEGAGRRWRPRHRKAGTVAQTQG</sequence>
<accession>A0A061IT61</accession>
<protein>
    <submittedName>
        <fullName evidence="2">Uncharacterized protein</fullName>
    </submittedName>
</protein>
<organism evidence="2 3">
    <name type="scientific">Trypanosoma rangeli SC58</name>
    <dbReference type="NCBI Taxonomy" id="429131"/>
    <lineage>
        <taxon>Eukaryota</taxon>
        <taxon>Discoba</taxon>
        <taxon>Euglenozoa</taxon>
        <taxon>Kinetoplastea</taxon>
        <taxon>Metakinetoplastina</taxon>
        <taxon>Trypanosomatida</taxon>
        <taxon>Trypanosomatidae</taxon>
        <taxon>Trypanosoma</taxon>
        <taxon>Herpetosoma</taxon>
    </lineage>
</organism>
<keyword evidence="3" id="KW-1185">Reference proteome</keyword>
<proteinExistence type="predicted"/>
<dbReference type="VEuPathDB" id="TriTrypDB:TRSC58_07289"/>
<evidence type="ECO:0000256" key="1">
    <source>
        <dbReference type="SAM" id="MobiDB-lite"/>
    </source>
</evidence>
<reference evidence="2 3" key="1">
    <citation type="submission" date="2013-07" db="EMBL/GenBank/DDBJ databases">
        <authorList>
            <person name="Stoco P.H."/>
            <person name="Wagner G."/>
            <person name="Gerber A."/>
            <person name="Zaha A."/>
            <person name="Thompson C."/>
            <person name="Bartholomeu D.C."/>
            <person name="Luckemeyer D.D."/>
            <person name="Bahia D."/>
            <person name="Loreto E."/>
            <person name="Prestes E.B."/>
            <person name="Lima F.M."/>
            <person name="Rodrigues-Luiz G."/>
            <person name="Vallejo G.A."/>
            <person name="Filho J.F."/>
            <person name="Monteiro K.M."/>
            <person name="Tyler K.M."/>
            <person name="de Almeida L.G."/>
            <person name="Ortiz M.F."/>
            <person name="Siervo M.A."/>
            <person name="de Moraes M.H."/>
            <person name="Cunha O.L."/>
            <person name="Mendonca-Neto R."/>
            <person name="Silva R."/>
            <person name="Teixeira S.M."/>
            <person name="Murta S.M."/>
            <person name="Sincero T.C."/>
            <person name="Mendes T.A."/>
            <person name="Urmenyi T.P."/>
            <person name="Silva V.G."/>
            <person name="da Rocha W.D."/>
            <person name="Andersson B."/>
            <person name="Romanha A.J."/>
            <person name="Steindel M."/>
            <person name="de Vasconcelos A.T."/>
            <person name="Grisard E.C."/>
        </authorList>
    </citation>
    <scope>NUCLEOTIDE SEQUENCE [LARGE SCALE GENOMIC DNA]</scope>
    <source>
        <strain evidence="2 3">SC58</strain>
    </source>
</reference>
<dbReference type="AlphaFoldDB" id="A0A061IT61"/>
<gene>
    <name evidence="2" type="ORF">TRSC58_07289</name>
</gene>
<comment type="caution">
    <text evidence="2">The sequence shown here is derived from an EMBL/GenBank/DDBJ whole genome shotgun (WGS) entry which is preliminary data.</text>
</comment>
<evidence type="ECO:0000313" key="3">
    <source>
        <dbReference type="Proteomes" id="UP000031737"/>
    </source>
</evidence>
<feature type="compositionally biased region" description="Basic residues" evidence="1">
    <location>
        <begin position="56"/>
        <end position="65"/>
    </location>
</feature>
<feature type="region of interest" description="Disordered" evidence="1">
    <location>
        <begin position="48"/>
        <end position="73"/>
    </location>
</feature>
<dbReference type="EMBL" id="AUPL01007367">
    <property type="protein sequence ID" value="ESL05100.1"/>
    <property type="molecule type" value="Genomic_DNA"/>
</dbReference>
<name>A0A061IT61_TRYRA</name>